<dbReference type="PANTHER" id="PTHR47799">
    <property type="entry name" value="OMEGA-AMIDASE YAFV"/>
    <property type="match status" value="1"/>
</dbReference>
<gene>
    <name evidence="2" type="ORF">IX53_01550</name>
</gene>
<dbReference type="STRING" id="1330330.IX53_01550"/>
<feature type="domain" description="CN hydrolase" evidence="1">
    <location>
        <begin position="1"/>
        <end position="243"/>
    </location>
</feature>
<keyword evidence="3" id="KW-1185">Reference proteome</keyword>
<dbReference type="RefSeq" id="WP_047753857.1">
    <property type="nucleotide sequence ID" value="NZ_CAJUHA010000022.1"/>
</dbReference>
<reference evidence="2 3" key="1">
    <citation type="submission" date="2015-04" db="EMBL/GenBank/DDBJ databases">
        <title>Complete Genome Sequence of Kosmotoga pacifica SLHLJ1.</title>
        <authorList>
            <person name="Jiang L.J."/>
            <person name="Shao Z.Z."/>
            <person name="Jebbar M."/>
        </authorList>
    </citation>
    <scope>NUCLEOTIDE SEQUENCE [LARGE SCALE GENOMIC DNA]</scope>
    <source>
        <strain evidence="2 3">SLHLJ1</strain>
    </source>
</reference>
<proteinExistence type="predicted"/>
<sequence>MKITAASFAPEYENREVNKSKVSNIFTKAKSLGSELLIFPEMTLSGFTMNLSMYDSKDIEFFEGVADFHGVAVIFGHIVKKGKNFFNAATFYNPQTHERFTYFKRKLFSYADENRYYTKGKTPVLFSFKGLKFSILICYDLRFPELFREVKGAELFVVIASWPQSRRIHWDTLLRARAIENQAFIIGVNRTGTDVQGIEYGQLTTAFDYYGNRLKAERTGQLLSWEISEEMVAKMKHWRDVFPVLKE</sequence>
<dbReference type="GO" id="GO:0050152">
    <property type="term" value="F:omega-amidase activity"/>
    <property type="evidence" value="ECO:0007669"/>
    <property type="project" value="TreeGrafter"/>
</dbReference>
<dbReference type="Gene3D" id="3.60.110.10">
    <property type="entry name" value="Carbon-nitrogen hydrolase"/>
    <property type="match status" value="1"/>
</dbReference>
<dbReference type="KEGG" id="kpf:IX53_01550"/>
<organism evidence="2 3">
    <name type="scientific">Kosmotoga pacifica</name>
    <dbReference type="NCBI Taxonomy" id="1330330"/>
    <lineage>
        <taxon>Bacteria</taxon>
        <taxon>Thermotogati</taxon>
        <taxon>Thermotogota</taxon>
        <taxon>Thermotogae</taxon>
        <taxon>Kosmotogales</taxon>
        <taxon>Kosmotogaceae</taxon>
        <taxon>Kosmotoga</taxon>
    </lineage>
</organism>
<dbReference type="InterPro" id="IPR036526">
    <property type="entry name" value="C-N_Hydrolase_sf"/>
</dbReference>
<dbReference type="Proteomes" id="UP000035159">
    <property type="component" value="Chromosome"/>
</dbReference>
<dbReference type="Pfam" id="PF00795">
    <property type="entry name" value="CN_hydrolase"/>
    <property type="match status" value="1"/>
</dbReference>
<evidence type="ECO:0000313" key="2">
    <source>
        <dbReference type="EMBL" id="AKI96722.1"/>
    </source>
</evidence>
<dbReference type="SUPFAM" id="SSF56317">
    <property type="entry name" value="Carbon-nitrogen hydrolase"/>
    <property type="match status" value="1"/>
</dbReference>
<name>A0A0G2Z586_9BACT</name>
<dbReference type="PATRIC" id="fig|1330330.3.peg.315"/>
<dbReference type="PANTHER" id="PTHR47799:SF1">
    <property type="entry name" value="OMEGA-AMIDASE YAFV"/>
    <property type="match status" value="1"/>
</dbReference>
<protein>
    <recommendedName>
        <fullName evidence="1">CN hydrolase domain-containing protein</fullName>
    </recommendedName>
</protein>
<dbReference type="EMBL" id="CP011232">
    <property type="protein sequence ID" value="AKI96722.1"/>
    <property type="molecule type" value="Genomic_DNA"/>
</dbReference>
<dbReference type="AlphaFoldDB" id="A0A0G2Z586"/>
<evidence type="ECO:0000259" key="1">
    <source>
        <dbReference type="PROSITE" id="PS50263"/>
    </source>
</evidence>
<evidence type="ECO:0000313" key="3">
    <source>
        <dbReference type="Proteomes" id="UP000035159"/>
    </source>
</evidence>
<dbReference type="InterPro" id="IPR003010">
    <property type="entry name" value="C-N_Hydrolase"/>
</dbReference>
<accession>A0A0G2Z586</accession>
<dbReference type="PROSITE" id="PS50263">
    <property type="entry name" value="CN_HYDROLASE"/>
    <property type="match status" value="1"/>
</dbReference>
<dbReference type="OrthoDB" id="9811121at2"/>
<dbReference type="InterPro" id="IPR052737">
    <property type="entry name" value="Omega-amidase_YafV"/>
</dbReference>
<dbReference type="GO" id="GO:0106008">
    <property type="term" value="F:2-oxoglutaramate amidase activity"/>
    <property type="evidence" value="ECO:0007669"/>
    <property type="project" value="TreeGrafter"/>
</dbReference>